<keyword evidence="2" id="KW-1185">Reference proteome</keyword>
<dbReference type="Gene3D" id="3.30.1490.20">
    <property type="entry name" value="ATP-grasp fold, A domain"/>
    <property type="match status" value="1"/>
</dbReference>
<name>A0A850HHF9_9SPHN</name>
<organism evidence="1 2">
    <name type="scientific">Altererythrobacter lutimaris</name>
    <dbReference type="NCBI Taxonomy" id="2743979"/>
    <lineage>
        <taxon>Bacteria</taxon>
        <taxon>Pseudomonadati</taxon>
        <taxon>Pseudomonadota</taxon>
        <taxon>Alphaproteobacteria</taxon>
        <taxon>Sphingomonadales</taxon>
        <taxon>Erythrobacteraceae</taxon>
        <taxon>Altererythrobacter</taxon>
    </lineage>
</organism>
<dbReference type="PANTHER" id="PTHR39217">
    <property type="match status" value="1"/>
</dbReference>
<dbReference type="RefSeq" id="WP_176272774.1">
    <property type="nucleotide sequence ID" value="NZ_JABWTA010000001.1"/>
</dbReference>
<gene>
    <name evidence="1" type="ORF">HUO12_06285</name>
</gene>
<dbReference type="Gene3D" id="3.40.50.20">
    <property type="match status" value="1"/>
</dbReference>
<comment type="caution">
    <text evidence="1">The sequence shown here is derived from an EMBL/GenBank/DDBJ whole genome shotgun (WGS) entry which is preliminary data.</text>
</comment>
<proteinExistence type="predicted"/>
<dbReference type="InterPro" id="IPR053191">
    <property type="entry name" value="DcsG_Biosynth_Enzyme"/>
</dbReference>
<dbReference type="SUPFAM" id="SSF56059">
    <property type="entry name" value="Glutathione synthetase ATP-binding domain-like"/>
    <property type="match status" value="1"/>
</dbReference>
<evidence type="ECO:0000313" key="1">
    <source>
        <dbReference type="EMBL" id="NVE94502.1"/>
    </source>
</evidence>
<evidence type="ECO:0008006" key="3">
    <source>
        <dbReference type="Google" id="ProtNLM"/>
    </source>
</evidence>
<dbReference type="PANTHER" id="PTHR39217:SF1">
    <property type="entry name" value="GLUTATHIONE SYNTHETASE"/>
    <property type="match status" value="1"/>
</dbReference>
<dbReference type="EMBL" id="JABWTA010000001">
    <property type="protein sequence ID" value="NVE94502.1"/>
    <property type="molecule type" value="Genomic_DNA"/>
</dbReference>
<reference evidence="1 2" key="1">
    <citation type="submission" date="2020-06" db="EMBL/GenBank/DDBJ databases">
        <title>Altererythrobacter lutimaris sp. nov., a marine bacterium isolated from a tidal flat.</title>
        <authorList>
            <person name="Kim D."/>
            <person name="Yoo Y."/>
            <person name="Kim J.-J."/>
        </authorList>
    </citation>
    <scope>NUCLEOTIDE SEQUENCE [LARGE SCALE GENOMIC DNA]</scope>
    <source>
        <strain evidence="1 2">JGD-16</strain>
    </source>
</reference>
<dbReference type="GO" id="GO:0005524">
    <property type="term" value="F:ATP binding"/>
    <property type="evidence" value="ECO:0007669"/>
    <property type="project" value="InterPro"/>
</dbReference>
<dbReference type="Proteomes" id="UP000546031">
    <property type="component" value="Unassembled WGS sequence"/>
</dbReference>
<evidence type="ECO:0000313" key="2">
    <source>
        <dbReference type="Proteomes" id="UP000546031"/>
    </source>
</evidence>
<accession>A0A850HHF9</accession>
<dbReference type="InterPro" id="IPR013815">
    <property type="entry name" value="ATP_grasp_subdomain_1"/>
</dbReference>
<dbReference type="AlphaFoldDB" id="A0A850HHF9"/>
<dbReference type="Gene3D" id="3.30.470.20">
    <property type="entry name" value="ATP-grasp fold, B domain"/>
    <property type="match status" value="1"/>
</dbReference>
<protein>
    <recommendedName>
        <fullName evidence="3">Prokaryotic glutathione synthetase ATP-binding domain-containing protein</fullName>
    </recommendedName>
</protein>
<sequence>MARIGFLACNGTLAGSERRRADAYEHDLSVAAIEPAVLSAGHEFCVIDWEAPLEAFSGLDLVLLGTVWNYQDKETAFLGRLDELDTQGVIICNPPEVVRWNIDKRYLAEMADRGVPTVPTHWVDNAKADDIRQAQRHFSSDRIVAKRQIGAGAEGQFLFGGDNPIPEGWKAERPMMLQPFLPSIQSEGEYSFIFIDGEPSHVLNKRAASGEYRIQSLYGGTEIAASPAAKDFASAQHAFDRIPFDAPLYARIDMVRGEDGKLLLMEAELIEPYLYPEQGPELGPRLAHGIVKRLEARQPATT</sequence>